<evidence type="ECO:0000313" key="2">
    <source>
        <dbReference type="Proteomes" id="UP001597533"/>
    </source>
</evidence>
<comment type="caution">
    <text evidence="1">The sequence shown here is derived from an EMBL/GenBank/DDBJ whole genome shotgun (WGS) entry which is preliminary data.</text>
</comment>
<keyword evidence="2" id="KW-1185">Reference proteome</keyword>
<accession>A0ABW5WNN8</accession>
<gene>
    <name evidence="1" type="ORF">ACFS5M_07755</name>
</gene>
<dbReference type="RefSeq" id="WP_183487581.1">
    <property type="nucleotide sequence ID" value="NZ_JBHUOV010000002.1"/>
</dbReference>
<organism evidence="1 2">
    <name type="scientific">Lacinutrix iliipiscaria</name>
    <dbReference type="NCBI Taxonomy" id="1230532"/>
    <lineage>
        <taxon>Bacteria</taxon>
        <taxon>Pseudomonadati</taxon>
        <taxon>Bacteroidota</taxon>
        <taxon>Flavobacteriia</taxon>
        <taxon>Flavobacteriales</taxon>
        <taxon>Flavobacteriaceae</taxon>
        <taxon>Lacinutrix</taxon>
    </lineage>
</organism>
<keyword evidence="1" id="KW-0449">Lipoprotein</keyword>
<protein>
    <submittedName>
        <fullName evidence="1">Membrane lipoprotein lipid attachment site-containing protein</fullName>
    </submittedName>
</protein>
<reference evidence="2" key="1">
    <citation type="journal article" date="2019" name="Int. J. Syst. Evol. Microbiol.">
        <title>The Global Catalogue of Microorganisms (GCM) 10K type strain sequencing project: providing services to taxonomists for standard genome sequencing and annotation.</title>
        <authorList>
            <consortium name="The Broad Institute Genomics Platform"/>
            <consortium name="The Broad Institute Genome Sequencing Center for Infectious Disease"/>
            <person name="Wu L."/>
            <person name="Ma J."/>
        </authorList>
    </citation>
    <scope>NUCLEOTIDE SEQUENCE [LARGE SCALE GENOMIC DNA]</scope>
    <source>
        <strain evidence="2">KCTC 32141</strain>
    </source>
</reference>
<dbReference type="Proteomes" id="UP001597533">
    <property type="component" value="Unassembled WGS sequence"/>
</dbReference>
<proteinExistence type="predicted"/>
<name>A0ABW5WNN8_9FLAO</name>
<evidence type="ECO:0000313" key="1">
    <source>
        <dbReference type="EMBL" id="MFD2823559.1"/>
    </source>
</evidence>
<dbReference type="EMBL" id="JBHUOV010000002">
    <property type="protein sequence ID" value="MFD2823559.1"/>
    <property type="molecule type" value="Genomic_DNA"/>
</dbReference>
<sequence length="59" mass="6486">MKKIIFALVLLFSLSTVFIGCREEKKTPGEKIEEAVEDTGEAIEDAADDVGDELEDVVE</sequence>
<dbReference type="PROSITE" id="PS51257">
    <property type="entry name" value="PROKAR_LIPOPROTEIN"/>
    <property type="match status" value="1"/>
</dbReference>